<dbReference type="GO" id="GO:0016491">
    <property type="term" value="F:oxidoreductase activity"/>
    <property type="evidence" value="ECO:0007669"/>
    <property type="project" value="UniProtKB-KW"/>
</dbReference>
<evidence type="ECO:0000313" key="5">
    <source>
        <dbReference type="EMBL" id="QOY91099.1"/>
    </source>
</evidence>
<evidence type="ECO:0000256" key="1">
    <source>
        <dbReference type="ARBA" id="ARBA00001974"/>
    </source>
</evidence>
<comment type="cofactor">
    <cofactor evidence="1">
        <name>FAD</name>
        <dbReference type="ChEBI" id="CHEBI:57692"/>
    </cofactor>
</comment>
<dbReference type="AlphaFoldDB" id="A0A7S7NWK8"/>
<dbReference type="PANTHER" id="PTHR42923:SF47">
    <property type="entry name" value="BLR3003 PROTEIN"/>
    <property type="match status" value="1"/>
</dbReference>
<gene>
    <name evidence="5" type="ORF">IRI77_14475</name>
</gene>
<dbReference type="KEGG" id="pfer:IRI77_14475"/>
<name>A0A7S7NWK8_PALFE</name>
<evidence type="ECO:0000256" key="2">
    <source>
        <dbReference type="ARBA" id="ARBA00023002"/>
    </source>
</evidence>
<proteinExistence type="predicted"/>
<accession>A0A7S7NWK8</accession>
<evidence type="ECO:0000313" key="6">
    <source>
        <dbReference type="Proteomes" id="UP000593892"/>
    </source>
</evidence>
<feature type="domain" description="Amine oxidase" evidence="4">
    <location>
        <begin position="11"/>
        <end position="424"/>
    </location>
</feature>
<protein>
    <submittedName>
        <fullName evidence="5">FAD-dependent oxidoreductase</fullName>
    </submittedName>
</protein>
<dbReference type="Pfam" id="PF01593">
    <property type="entry name" value="Amino_oxidase"/>
    <property type="match status" value="1"/>
</dbReference>
<dbReference type="InterPro" id="IPR036188">
    <property type="entry name" value="FAD/NAD-bd_sf"/>
</dbReference>
<dbReference type="InterPro" id="IPR001613">
    <property type="entry name" value="Flavin_amine_oxidase"/>
</dbReference>
<keyword evidence="6" id="KW-1185">Reference proteome</keyword>
<dbReference type="InterPro" id="IPR050464">
    <property type="entry name" value="Zeta_carotene_desat/Oxidored"/>
</dbReference>
<organism evidence="5 6">
    <name type="scientific">Paludibaculum fermentans</name>
    <dbReference type="NCBI Taxonomy" id="1473598"/>
    <lineage>
        <taxon>Bacteria</taxon>
        <taxon>Pseudomonadati</taxon>
        <taxon>Acidobacteriota</taxon>
        <taxon>Terriglobia</taxon>
        <taxon>Bryobacterales</taxon>
        <taxon>Bryobacteraceae</taxon>
        <taxon>Paludibaculum</taxon>
    </lineage>
</organism>
<sequence length="436" mass="48463">MPNVLVLGGGLAGLSAAAALGQSGHQVTVLEARHFLGGRATSYPLPADESGEVIDNCQHILLRCCVNLLDFYQRLGVEQSIHFHKEFFFIEPGGRTSTMKAGILPKPLHFTGSFATLHFLSLSDKIAVGRALLAIQSEWHTRKDLDAITMLDWLKEKHQPAQAIERFWRQILVSSINEELDRMAASHGFQVFYLGFLASSNSYQMGVPAVPLGELYSQEAWKRIPGVNIRFRTPVTRIEFEDGLVKAAYSGDERFTADHYISALPFERLALLATPLSIDYSPFEHSPITGIHLWFDRPVTDLPHATLLDRTLQWAFNKQDGRYIQLVVSASRTLTDLPRNEVIDLAVRELKEFFPAAQNAKLVKAHVVKEIRATFSAKPGLELLRPEARTNVPNLVLAGDWTRSGWPATMEGAVRSGYKAADVVYPAGRALLPDIA</sequence>
<reference evidence="5 6" key="1">
    <citation type="submission" date="2020-10" db="EMBL/GenBank/DDBJ databases">
        <title>Complete genome sequence of Paludibaculum fermentans P105T, a facultatively anaerobic acidobacterium capable of dissimilatory Fe(III) reduction.</title>
        <authorList>
            <person name="Dedysh S.N."/>
            <person name="Beletsky A.V."/>
            <person name="Kulichevskaya I.S."/>
            <person name="Mardanov A.V."/>
            <person name="Ravin N.V."/>
        </authorList>
    </citation>
    <scope>NUCLEOTIDE SEQUENCE [LARGE SCALE GENOMIC DNA]</scope>
    <source>
        <strain evidence="5 6">P105</strain>
    </source>
</reference>
<dbReference type="SUPFAM" id="SSF51905">
    <property type="entry name" value="FAD/NAD(P)-binding domain"/>
    <property type="match status" value="1"/>
</dbReference>
<dbReference type="InterPro" id="IPR017830">
    <property type="entry name" value="SQase_HpnE"/>
</dbReference>
<dbReference type="Proteomes" id="UP000593892">
    <property type="component" value="Chromosome"/>
</dbReference>
<feature type="binding site" evidence="3">
    <location>
        <position position="235"/>
    </location>
    <ligand>
        <name>FAD</name>
        <dbReference type="ChEBI" id="CHEBI:57692"/>
    </ligand>
</feature>
<dbReference type="PANTHER" id="PTHR42923">
    <property type="entry name" value="PROTOPORPHYRINOGEN OXIDASE"/>
    <property type="match status" value="1"/>
</dbReference>
<evidence type="ECO:0000259" key="4">
    <source>
        <dbReference type="Pfam" id="PF01593"/>
    </source>
</evidence>
<dbReference type="Gene3D" id="3.50.50.60">
    <property type="entry name" value="FAD/NAD(P)-binding domain"/>
    <property type="match status" value="1"/>
</dbReference>
<evidence type="ECO:0000256" key="3">
    <source>
        <dbReference type="PIRSR" id="PIRSR601613-1"/>
    </source>
</evidence>
<dbReference type="RefSeq" id="WP_194452754.1">
    <property type="nucleotide sequence ID" value="NZ_CP063849.1"/>
</dbReference>
<dbReference type="PRINTS" id="PR00757">
    <property type="entry name" value="AMINEOXDASEF"/>
</dbReference>
<dbReference type="InterPro" id="IPR002937">
    <property type="entry name" value="Amino_oxidase"/>
</dbReference>
<keyword evidence="2" id="KW-0560">Oxidoreductase</keyword>
<dbReference type="EMBL" id="CP063849">
    <property type="protein sequence ID" value="QOY91099.1"/>
    <property type="molecule type" value="Genomic_DNA"/>
</dbReference>
<feature type="binding site" evidence="3">
    <location>
        <begin position="31"/>
        <end position="32"/>
    </location>
    <ligand>
        <name>FAD</name>
        <dbReference type="ChEBI" id="CHEBI:57692"/>
    </ligand>
</feature>
<dbReference type="NCBIfam" id="TIGR03467">
    <property type="entry name" value="HpnE"/>
    <property type="match status" value="1"/>
</dbReference>